<protein>
    <submittedName>
        <fullName evidence="1">Uncharacterized protein</fullName>
    </submittedName>
</protein>
<organism evidence="1 2">
    <name type="scientific">Phreatobacter stygius</name>
    <dbReference type="NCBI Taxonomy" id="1940610"/>
    <lineage>
        <taxon>Bacteria</taxon>
        <taxon>Pseudomonadati</taxon>
        <taxon>Pseudomonadota</taxon>
        <taxon>Alphaproteobacteria</taxon>
        <taxon>Hyphomicrobiales</taxon>
        <taxon>Phreatobacteraceae</taxon>
        <taxon>Phreatobacter</taxon>
    </lineage>
</organism>
<evidence type="ECO:0000313" key="2">
    <source>
        <dbReference type="Proteomes" id="UP000298781"/>
    </source>
</evidence>
<dbReference type="EMBL" id="CP039690">
    <property type="protein sequence ID" value="QCI63950.1"/>
    <property type="molecule type" value="Genomic_DNA"/>
</dbReference>
<dbReference type="AlphaFoldDB" id="A0A4D7B1N5"/>
<keyword evidence="2" id="KW-1185">Reference proteome</keyword>
<name>A0A4D7B1N5_9HYPH</name>
<accession>A0A4D7B1N5</accession>
<reference evidence="1 2" key="1">
    <citation type="submission" date="2019-04" db="EMBL/GenBank/DDBJ databases">
        <title>Phreatobacter aquaticus sp. nov.</title>
        <authorList>
            <person name="Choi A."/>
        </authorList>
    </citation>
    <scope>NUCLEOTIDE SEQUENCE [LARGE SCALE GENOMIC DNA]</scope>
    <source>
        <strain evidence="1 2">KCTC 52518</strain>
    </source>
</reference>
<dbReference type="KEGG" id="pstg:E8M01_06635"/>
<proteinExistence type="predicted"/>
<dbReference type="Proteomes" id="UP000298781">
    <property type="component" value="Chromosome"/>
</dbReference>
<evidence type="ECO:0000313" key="1">
    <source>
        <dbReference type="EMBL" id="QCI63950.1"/>
    </source>
</evidence>
<sequence length="206" mass="23638">MNSAKKLQPESGASKVEKHPVHEFVARLKKEFEREALIQRDFRNAVLAGSLEFIKQVSEKDDISTKEKIGILAEIYKAAANAFKTLTSEETPAPKMLWDDRPNWKYSPCQFVVENYATYKKGLSLNGVRQADRKLAKALENYKTKHGWPADFDLPTRLDALDQINDPVEPISLAGLEYLPPHERKELLRRWRAHDRLQKVAGLNKK</sequence>
<dbReference type="RefSeq" id="WP_136959406.1">
    <property type="nucleotide sequence ID" value="NZ_CP039690.1"/>
</dbReference>
<gene>
    <name evidence="1" type="ORF">E8M01_06635</name>
</gene>